<feature type="signal peptide" evidence="1">
    <location>
        <begin position="1"/>
        <end position="21"/>
    </location>
</feature>
<sequence>MFRNCFIISLLLLLLTKEFYSLKCYNSVYHTLFPNETSFLKDCQSKVKNCFRISIKRSNVKDITYCDKYNYCENYKKAVISEEKDNFFQNYFKDVNIRKYFNKNRYDNKVVSEESKQKFNTWIGKYKSAQFKDLDVDCCNEDNCNYFLDKNKQTTIGPSKKGSNSTSINLSLKPEVNFLIICFYTLIFIILF</sequence>
<reference evidence="3" key="1">
    <citation type="submission" date="2017-02" db="UniProtKB">
        <authorList>
            <consortium name="WormBaseParasite"/>
        </authorList>
    </citation>
    <scope>IDENTIFICATION</scope>
</reference>
<evidence type="ECO:0000313" key="2">
    <source>
        <dbReference type="Proteomes" id="UP000038045"/>
    </source>
</evidence>
<evidence type="ECO:0000313" key="3">
    <source>
        <dbReference type="WBParaSite" id="PTRK_0000333000.1"/>
    </source>
</evidence>
<keyword evidence="2" id="KW-1185">Reference proteome</keyword>
<evidence type="ECO:0000256" key="1">
    <source>
        <dbReference type="SAM" id="SignalP"/>
    </source>
</evidence>
<feature type="chain" id="PRO_5005891412" evidence="1">
    <location>
        <begin position="22"/>
        <end position="192"/>
    </location>
</feature>
<keyword evidence="1" id="KW-0732">Signal</keyword>
<proteinExistence type="predicted"/>
<dbReference type="Proteomes" id="UP000038045">
    <property type="component" value="Unplaced"/>
</dbReference>
<name>A0A0N4Z816_PARTI</name>
<protein>
    <submittedName>
        <fullName evidence="3">PIR Superfamily Protein</fullName>
    </submittedName>
</protein>
<dbReference type="AlphaFoldDB" id="A0A0N4Z816"/>
<accession>A0A0N4Z816</accession>
<dbReference type="WBParaSite" id="PTRK_0000333000.1">
    <property type="protein sequence ID" value="PTRK_0000333000.1"/>
    <property type="gene ID" value="PTRK_0000333000"/>
</dbReference>
<organism evidence="2 3">
    <name type="scientific">Parastrongyloides trichosuri</name>
    <name type="common">Possum-specific nematode worm</name>
    <dbReference type="NCBI Taxonomy" id="131310"/>
    <lineage>
        <taxon>Eukaryota</taxon>
        <taxon>Metazoa</taxon>
        <taxon>Ecdysozoa</taxon>
        <taxon>Nematoda</taxon>
        <taxon>Chromadorea</taxon>
        <taxon>Rhabditida</taxon>
        <taxon>Tylenchina</taxon>
        <taxon>Panagrolaimomorpha</taxon>
        <taxon>Strongyloidoidea</taxon>
        <taxon>Strongyloididae</taxon>
        <taxon>Parastrongyloides</taxon>
    </lineage>
</organism>